<proteinExistence type="predicted"/>
<feature type="transmembrane region" description="Helical" evidence="1">
    <location>
        <begin position="117"/>
        <end position="138"/>
    </location>
</feature>
<keyword evidence="1" id="KW-0812">Transmembrane</keyword>
<evidence type="ECO:0000313" key="3">
    <source>
        <dbReference type="Proteomes" id="UP001254848"/>
    </source>
</evidence>
<keyword evidence="1" id="KW-0472">Membrane</keyword>
<organism evidence="2 3">
    <name type="scientific">Anaeroselena agilis</name>
    <dbReference type="NCBI Taxonomy" id="3063788"/>
    <lineage>
        <taxon>Bacteria</taxon>
        <taxon>Bacillati</taxon>
        <taxon>Bacillota</taxon>
        <taxon>Negativicutes</taxon>
        <taxon>Acetonemataceae</taxon>
        <taxon>Anaeroselena</taxon>
    </lineage>
</organism>
<name>A0ABU3P1W5_9FIRM</name>
<evidence type="ECO:0000256" key="1">
    <source>
        <dbReference type="SAM" id="Phobius"/>
    </source>
</evidence>
<dbReference type="Pfam" id="PF14102">
    <property type="entry name" value="Caps_synth_CapC"/>
    <property type="match status" value="1"/>
</dbReference>
<keyword evidence="1" id="KW-1133">Transmembrane helix</keyword>
<dbReference type="InterPro" id="IPR008338">
    <property type="entry name" value="Capsule_biosynth_CapC"/>
</dbReference>
<keyword evidence="3" id="KW-1185">Reference proteome</keyword>
<feature type="transmembrane region" description="Helical" evidence="1">
    <location>
        <begin position="39"/>
        <end position="58"/>
    </location>
</feature>
<dbReference type="PRINTS" id="PR01759">
    <property type="entry name" value="CAPSULEPROTC"/>
</dbReference>
<comment type="caution">
    <text evidence="2">The sequence shown here is derived from an EMBL/GenBank/DDBJ whole genome shotgun (WGS) entry which is preliminary data.</text>
</comment>
<sequence>MHVLFIGIVVSLLTAELTGFSPGGIVVAGYLALFLGHPVWLAGTVAAALVTLAAGRLLERRLLLYGRRQFAVYILAGMLVGQGAMLVTRGGGHFDWGLLVIGYLVPGLIARDFARQGIVPTALALALAVALTALASLAGEGLLW</sequence>
<dbReference type="EMBL" id="JAUOZS010000001">
    <property type="protein sequence ID" value="MDT8903027.1"/>
    <property type="molecule type" value="Genomic_DNA"/>
</dbReference>
<protein>
    <submittedName>
        <fullName evidence="2">Poly-gamma-glutamate biosynthesis protein PgsC/CapC</fullName>
    </submittedName>
</protein>
<feature type="transmembrane region" description="Helical" evidence="1">
    <location>
        <begin position="70"/>
        <end position="87"/>
    </location>
</feature>
<accession>A0ABU3P1W5</accession>
<dbReference type="Proteomes" id="UP001254848">
    <property type="component" value="Unassembled WGS sequence"/>
</dbReference>
<reference evidence="2 3" key="1">
    <citation type="submission" date="2023-07" db="EMBL/GenBank/DDBJ databases">
        <title>The novel representative of Negativicutes class, Anaeroselena agilis gen. nov. sp. nov.</title>
        <authorList>
            <person name="Prokofeva M.I."/>
            <person name="Elcheninov A.G."/>
            <person name="Klyukina A."/>
            <person name="Kublanov I.V."/>
            <person name="Frolov E.N."/>
            <person name="Podosokorskaya O.A."/>
        </authorList>
    </citation>
    <scope>NUCLEOTIDE SEQUENCE [LARGE SCALE GENOMIC DNA]</scope>
    <source>
        <strain evidence="2 3">4137-cl</strain>
    </source>
</reference>
<gene>
    <name evidence="2" type="ORF">Q4T40_17460</name>
</gene>
<evidence type="ECO:0000313" key="2">
    <source>
        <dbReference type="EMBL" id="MDT8903027.1"/>
    </source>
</evidence>
<feature type="transmembrane region" description="Helical" evidence="1">
    <location>
        <begin position="93"/>
        <end position="110"/>
    </location>
</feature>
<dbReference type="RefSeq" id="WP_413781489.1">
    <property type="nucleotide sequence ID" value="NZ_JAUOZS010000001.1"/>
</dbReference>